<evidence type="ECO:0000256" key="1">
    <source>
        <dbReference type="ARBA" id="ARBA00010466"/>
    </source>
</evidence>
<sequence>MIARRDDHGSRLDFTAKAGWLYYIGGHSQDEIAQKLGVSRQTAQRLVSRAVSQGLIKIRLDHPVGHCMSMAARLKSKFSLQFVEVIPSGDQAQGLSGGLAQAAAAEMERRLACDKPAVIAIGTGHTLKAAIEEMVPMEAHQHKIVSLTGNITREGSVWFYNVVFKLADLITAKCFPMPVPVIASSRQERVVLHNQPVIRQTLSLAARADVAFVGIGDVGVQAPLFLDGFILKDELKLLHQAGAVGEIVGWTFDKDGKLIEGITNDRVASAPIPSCSRTLVIGVAKGQQKLAAIQAALKGRLINGLMTDEITAQSLLGS</sequence>
<comment type="similarity">
    <text evidence="1">Belongs to the SorC transcriptional regulatory family.</text>
</comment>
<evidence type="ECO:0000313" key="7">
    <source>
        <dbReference type="EMBL" id="KWV56685.1"/>
    </source>
</evidence>
<keyword evidence="4" id="KW-0804">Transcription</keyword>
<dbReference type="InterPro" id="IPR037171">
    <property type="entry name" value="NagB/RpiA_transferase-like"/>
</dbReference>
<keyword evidence="3 7" id="KW-0238">DNA-binding</keyword>
<proteinExistence type="inferred from homology"/>
<dbReference type="InterPro" id="IPR051054">
    <property type="entry name" value="SorC_transcr_regulators"/>
</dbReference>
<keyword evidence="2" id="KW-0805">Transcription regulation</keyword>
<evidence type="ECO:0000256" key="3">
    <source>
        <dbReference type="ARBA" id="ARBA00023125"/>
    </source>
</evidence>
<dbReference type="AlphaFoldDB" id="A0A109JX76"/>
<dbReference type="SUPFAM" id="SSF88659">
    <property type="entry name" value="Sigma3 and sigma4 domains of RNA polymerase sigma factors"/>
    <property type="match status" value="1"/>
</dbReference>
<comment type="caution">
    <text evidence="7">The sequence shown here is derived from an EMBL/GenBank/DDBJ whole genome shotgun (WGS) entry which is preliminary data.</text>
</comment>
<feature type="domain" description="Sugar-binding" evidence="5">
    <location>
        <begin position="63"/>
        <end position="316"/>
    </location>
</feature>
<reference evidence="7 8" key="1">
    <citation type="submission" date="2015-11" db="EMBL/GenBank/DDBJ databases">
        <title>Draft Genome Sequence of the Strain BR 10423 (Rhizobium sp.) isolated from nodules of Mimosa pudica.</title>
        <authorList>
            <person name="Barauna A.C."/>
            <person name="Zilli J.E."/>
            <person name="Simoes-Araujo J.L."/>
            <person name="Reis V.M."/>
            <person name="James E.K."/>
            <person name="Reis F.B.Jr."/>
            <person name="Rouws L.F."/>
            <person name="Passos S.R."/>
            <person name="Gois S.R."/>
        </authorList>
    </citation>
    <scope>NUCLEOTIDE SEQUENCE [LARGE SCALE GENOMIC DNA]</scope>
    <source>
        <strain evidence="7 8">BR10423</strain>
    </source>
</reference>
<dbReference type="Gene3D" id="3.40.50.1360">
    <property type="match status" value="1"/>
</dbReference>
<dbReference type="GO" id="GO:0006352">
    <property type="term" value="P:DNA-templated transcription initiation"/>
    <property type="evidence" value="ECO:0007669"/>
    <property type="project" value="InterPro"/>
</dbReference>
<evidence type="ECO:0000256" key="2">
    <source>
        <dbReference type="ARBA" id="ARBA00023015"/>
    </source>
</evidence>
<dbReference type="EMBL" id="LNCD01000034">
    <property type="protein sequence ID" value="KWV56685.1"/>
    <property type="molecule type" value="Genomic_DNA"/>
</dbReference>
<organism evidence="7 8">
    <name type="scientific">Rhizobium altiplani</name>
    <dbReference type="NCBI Taxonomy" id="1864509"/>
    <lineage>
        <taxon>Bacteria</taxon>
        <taxon>Pseudomonadati</taxon>
        <taxon>Pseudomonadota</taxon>
        <taxon>Alphaproteobacteria</taxon>
        <taxon>Hyphomicrobiales</taxon>
        <taxon>Rhizobiaceae</taxon>
        <taxon>Rhizobium/Agrobacterium group</taxon>
        <taxon>Rhizobium</taxon>
    </lineage>
</organism>
<dbReference type="Pfam" id="PF04198">
    <property type="entry name" value="Sugar-bind"/>
    <property type="match status" value="1"/>
</dbReference>
<dbReference type="PANTHER" id="PTHR34294">
    <property type="entry name" value="TRANSCRIPTIONAL REGULATOR-RELATED"/>
    <property type="match status" value="1"/>
</dbReference>
<dbReference type="GO" id="GO:0016987">
    <property type="term" value="F:sigma factor activity"/>
    <property type="evidence" value="ECO:0007669"/>
    <property type="project" value="InterPro"/>
</dbReference>
<protein>
    <submittedName>
        <fullName evidence="7">DNA-binding transcriptional regulator</fullName>
    </submittedName>
</protein>
<dbReference type="OrthoDB" id="7065657at2"/>
<dbReference type="InterPro" id="IPR007324">
    <property type="entry name" value="Sugar-bd_dom_put"/>
</dbReference>
<accession>A0A109JX76</accession>
<dbReference type="RefSeq" id="WP_062369138.1">
    <property type="nucleotide sequence ID" value="NZ_LNCD01000034.1"/>
</dbReference>
<dbReference type="InterPro" id="IPR000835">
    <property type="entry name" value="HTH_MarR-typ"/>
</dbReference>
<evidence type="ECO:0000259" key="5">
    <source>
        <dbReference type="Pfam" id="PF04198"/>
    </source>
</evidence>
<evidence type="ECO:0000259" key="6">
    <source>
        <dbReference type="Pfam" id="PF12802"/>
    </source>
</evidence>
<name>A0A109JX76_9HYPH</name>
<evidence type="ECO:0000256" key="4">
    <source>
        <dbReference type="ARBA" id="ARBA00023163"/>
    </source>
</evidence>
<dbReference type="Proteomes" id="UP000068164">
    <property type="component" value="Unassembled WGS sequence"/>
</dbReference>
<dbReference type="Pfam" id="PF12802">
    <property type="entry name" value="MarR_2"/>
    <property type="match status" value="1"/>
</dbReference>
<dbReference type="GO" id="GO:0030246">
    <property type="term" value="F:carbohydrate binding"/>
    <property type="evidence" value="ECO:0007669"/>
    <property type="project" value="InterPro"/>
</dbReference>
<dbReference type="InterPro" id="IPR013324">
    <property type="entry name" value="RNA_pol_sigma_r3/r4-like"/>
</dbReference>
<evidence type="ECO:0000313" key="8">
    <source>
        <dbReference type="Proteomes" id="UP000068164"/>
    </source>
</evidence>
<dbReference type="GO" id="GO:0003677">
    <property type="term" value="F:DNA binding"/>
    <property type="evidence" value="ECO:0007669"/>
    <property type="project" value="UniProtKB-KW"/>
</dbReference>
<dbReference type="PANTHER" id="PTHR34294:SF1">
    <property type="entry name" value="TRANSCRIPTIONAL REGULATOR LSRR"/>
    <property type="match status" value="1"/>
</dbReference>
<dbReference type="SUPFAM" id="SSF100950">
    <property type="entry name" value="NagB/RpiA/CoA transferase-like"/>
    <property type="match status" value="1"/>
</dbReference>
<dbReference type="Gene3D" id="1.10.10.10">
    <property type="entry name" value="Winged helix-like DNA-binding domain superfamily/Winged helix DNA-binding domain"/>
    <property type="match status" value="1"/>
</dbReference>
<dbReference type="InterPro" id="IPR036388">
    <property type="entry name" value="WH-like_DNA-bd_sf"/>
</dbReference>
<keyword evidence="8" id="KW-1185">Reference proteome</keyword>
<feature type="domain" description="HTH marR-type" evidence="6">
    <location>
        <begin position="20"/>
        <end position="59"/>
    </location>
</feature>
<gene>
    <name evidence="7" type="ORF">AS026_33100</name>
</gene>